<keyword evidence="2" id="KW-0732">Signal</keyword>
<dbReference type="EMBL" id="JAHWGI010000282">
    <property type="protein sequence ID" value="KAK3911613.1"/>
    <property type="molecule type" value="Genomic_DNA"/>
</dbReference>
<feature type="domain" description="Inosine/uridine-preferring nucleoside hydrolase" evidence="3">
    <location>
        <begin position="46"/>
        <end position="348"/>
    </location>
</feature>
<dbReference type="Gene3D" id="3.90.245.10">
    <property type="entry name" value="Ribonucleoside hydrolase-like"/>
    <property type="match status" value="1"/>
</dbReference>
<organism evidence="4 5">
    <name type="scientific">Frankliniella fusca</name>
    <dbReference type="NCBI Taxonomy" id="407009"/>
    <lineage>
        <taxon>Eukaryota</taxon>
        <taxon>Metazoa</taxon>
        <taxon>Ecdysozoa</taxon>
        <taxon>Arthropoda</taxon>
        <taxon>Hexapoda</taxon>
        <taxon>Insecta</taxon>
        <taxon>Pterygota</taxon>
        <taxon>Neoptera</taxon>
        <taxon>Paraneoptera</taxon>
        <taxon>Thysanoptera</taxon>
        <taxon>Terebrantia</taxon>
        <taxon>Thripoidea</taxon>
        <taxon>Thripidae</taxon>
        <taxon>Frankliniella</taxon>
    </lineage>
</organism>
<dbReference type="PANTHER" id="PTHR46190">
    <property type="entry name" value="SI:CH211-201H21.5-RELATED"/>
    <property type="match status" value="1"/>
</dbReference>
<evidence type="ECO:0000313" key="4">
    <source>
        <dbReference type="EMBL" id="KAK3911613.1"/>
    </source>
</evidence>
<evidence type="ECO:0000259" key="3">
    <source>
        <dbReference type="Pfam" id="PF01156"/>
    </source>
</evidence>
<dbReference type="PANTHER" id="PTHR46190:SF1">
    <property type="entry name" value="SI:CH211-201H21.5"/>
    <property type="match status" value="1"/>
</dbReference>
<dbReference type="InterPro" id="IPR052775">
    <property type="entry name" value="IUN_hydrolase"/>
</dbReference>
<keyword evidence="5" id="KW-1185">Reference proteome</keyword>
<reference evidence="4" key="2">
    <citation type="journal article" date="2023" name="BMC Genomics">
        <title>Pest status, molecular evolution, and epigenetic factors derived from the genome assembly of Frankliniella fusca, a thysanopteran phytovirus vector.</title>
        <authorList>
            <person name="Catto M.A."/>
            <person name="Labadie P.E."/>
            <person name="Jacobson A.L."/>
            <person name="Kennedy G.G."/>
            <person name="Srinivasan R."/>
            <person name="Hunt B.G."/>
        </authorList>
    </citation>
    <scope>NUCLEOTIDE SEQUENCE</scope>
    <source>
        <strain evidence="4">PL_HMW_Pooled</strain>
    </source>
</reference>
<evidence type="ECO:0000256" key="2">
    <source>
        <dbReference type="SAM" id="SignalP"/>
    </source>
</evidence>
<dbReference type="InterPro" id="IPR036452">
    <property type="entry name" value="Ribo_hydro-like"/>
</dbReference>
<name>A0AAE1L9P6_9NEOP</name>
<gene>
    <name evidence="4" type="ORF">KUF71_021274</name>
</gene>
<feature type="chain" id="PRO_5042254459" description="Inosine/uridine-preferring nucleoside hydrolase domain-containing protein" evidence="2">
    <location>
        <begin position="28"/>
        <end position="357"/>
    </location>
</feature>
<evidence type="ECO:0000256" key="1">
    <source>
        <dbReference type="ARBA" id="ARBA00009176"/>
    </source>
</evidence>
<comment type="similarity">
    <text evidence="1">Belongs to the IUNH family.</text>
</comment>
<proteinExistence type="inferred from homology"/>
<protein>
    <recommendedName>
        <fullName evidence="3">Inosine/uridine-preferring nucleoside hydrolase domain-containing protein</fullName>
    </recommendedName>
</protein>
<accession>A0AAE1L9P6</accession>
<reference evidence="4" key="1">
    <citation type="submission" date="2021-07" db="EMBL/GenBank/DDBJ databases">
        <authorList>
            <person name="Catto M.A."/>
            <person name="Jacobson A."/>
            <person name="Kennedy G."/>
            <person name="Labadie P."/>
            <person name="Hunt B.G."/>
            <person name="Srinivasan R."/>
        </authorList>
    </citation>
    <scope>NUCLEOTIDE SEQUENCE</scope>
    <source>
        <strain evidence="4">PL_HMW_Pooled</strain>
        <tissue evidence="4">Head</tissue>
    </source>
</reference>
<dbReference type="GO" id="GO:0016799">
    <property type="term" value="F:hydrolase activity, hydrolyzing N-glycosyl compounds"/>
    <property type="evidence" value="ECO:0007669"/>
    <property type="project" value="InterPro"/>
</dbReference>
<dbReference type="InterPro" id="IPR001910">
    <property type="entry name" value="Inosine/uridine_hydrolase_dom"/>
</dbReference>
<feature type="signal peptide" evidence="2">
    <location>
        <begin position="1"/>
        <end position="27"/>
    </location>
</feature>
<dbReference type="SUPFAM" id="SSF53590">
    <property type="entry name" value="Nucleoside hydrolase"/>
    <property type="match status" value="1"/>
</dbReference>
<comment type="caution">
    <text evidence="4">The sequence shown here is derived from an EMBL/GenBank/DDBJ whole genome shotgun (WGS) entry which is preliminary data.</text>
</comment>
<sequence>MPCSQVVTGALALVLLALALLAGAALASVVVEVPAPHLDAAEKTLVVDTDAGADDALAILELLLMEKINPKFKTVAITCVQGNTGVENVTKNVLATLKIVDRLDVPVYTGAAAPLLPPQPAVDPYFGSDGFGDFLAGATVVSVPDPLLYVPEEPAAVALVKLAKKNPGQLSLVCIGPLTNVALAARLDPSFLDNLRELFILGGAARGNGNTAPGTEFNVHGDPGAFAAVLGSVKTPVYLMPWETVLGAELPMMWRIKVLGKLQSLPVQFLNYAEAVSLPKMTGWTSGDGLMAAFVIDPTVAAVGRAVRVQVLVGEGPGRGVTLVDHSNTTALPGNAVLIEQADPAAFRRVLLTLLNS</sequence>
<dbReference type="Proteomes" id="UP001219518">
    <property type="component" value="Unassembled WGS sequence"/>
</dbReference>
<dbReference type="Pfam" id="PF01156">
    <property type="entry name" value="IU_nuc_hydro"/>
    <property type="match status" value="1"/>
</dbReference>
<dbReference type="AlphaFoldDB" id="A0AAE1L9P6"/>
<evidence type="ECO:0000313" key="5">
    <source>
        <dbReference type="Proteomes" id="UP001219518"/>
    </source>
</evidence>